<comment type="caution">
    <text evidence="4">The sequence shown here is derived from an EMBL/GenBank/DDBJ whole genome shotgun (WGS) entry which is preliminary data.</text>
</comment>
<evidence type="ECO:0000256" key="1">
    <source>
        <dbReference type="ARBA" id="ARBA00022614"/>
    </source>
</evidence>
<keyword evidence="3" id="KW-0732">Signal</keyword>
<reference evidence="4 5" key="1">
    <citation type="submission" date="2020-04" db="EMBL/GenBank/DDBJ databases">
        <authorList>
            <person name="Alioto T."/>
            <person name="Alioto T."/>
            <person name="Gomez Garrido J."/>
        </authorList>
    </citation>
    <scope>NUCLEOTIDE SEQUENCE [LARGE SCALE GENOMIC DNA]</scope>
</reference>
<dbReference type="Proteomes" id="UP000494165">
    <property type="component" value="Unassembled WGS sequence"/>
</dbReference>
<feature type="chain" id="PRO_5035770537" description="LRRNT domain-containing protein" evidence="3">
    <location>
        <begin position="32"/>
        <end position="305"/>
    </location>
</feature>
<dbReference type="Pfam" id="PF13855">
    <property type="entry name" value="LRR_8"/>
    <property type="match status" value="1"/>
</dbReference>
<dbReference type="AlphaFoldDB" id="A0A8S1CKQ1"/>
<protein>
    <recommendedName>
        <fullName evidence="6">LRRNT domain-containing protein</fullName>
    </recommendedName>
</protein>
<organism evidence="4 5">
    <name type="scientific">Cloeon dipterum</name>
    <dbReference type="NCBI Taxonomy" id="197152"/>
    <lineage>
        <taxon>Eukaryota</taxon>
        <taxon>Metazoa</taxon>
        <taxon>Ecdysozoa</taxon>
        <taxon>Arthropoda</taxon>
        <taxon>Hexapoda</taxon>
        <taxon>Insecta</taxon>
        <taxon>Pterygota</taxon>
        <taxon>Palaeoptera</taxon>
        <taxon>Ephemeroptera</taxon>
        <taxon>Pisciforma</taxon>
        <taxon>Baetidae</taxon>
        <taxon>Cloeon</taxon>
    </lineage>
</organism>
<dbReference type="Pfam" id="PF13306">
    <property type="entry name" value="LRR_5"/>
    <property type="match status" value="1"/>
</dbReference>
<dbReference type="InterPro" id="IPR001611">
    <property type="entry name" value="Leu-rich_rpt"/>
</dbReference>
<keyword evidence="2" id="KW-0677">Repeat</keyword>
<evidence type="ECO:0000313" key="5">
    <source>
        <dbReference type="Proteomes" id="UP000494165"/>
    </source>
</evidence>
<feature type="signal peptide" evidence="3">
    <location>
        <begin position="1"/>
        <end position="31"/>
    </location>
</feature>
<dbReference type="InterPro" id="IPR003591">
    <property type="entry name" value="Leu-rich_rpt_typical-subtyp"/>
</dbReference>
<evidence type="ECO:0000313" key="4">
    <source>
        <dbReference type="EMBL" id="CAB3368203.1"/>
    </source>
</evidence>
<dbReference type="InterPro" id="IPR032675">
    <property type="entry name" value="LRR_dom_sf"/>
</dbReference>
<sequence length="305" mass="33591">MARQQPRRSPERVAVWLLLALGLCLSVGVLGAPSQCPAYNEISPCICNVKKNGLDLLCEFTDLSHISRAMGVLKGRQVVLYYLKLRHNNLPKLQGFVFLSLDIRHLTIHNSSLAVVEETSLSSVGKGLTQLDFSQNSLQLVPTPALKLLHKLLILNMNHNRIGTLHGRAFEGLDALEILTLYENRISNIDQDAFKGLEKKLRRLNLGGNDLNSVPTAALSVLENLHKLELPENKITEINEGDFEGLGNLDSLVLAHNHLRVVPARAFATLTRLNSLELEGNGISRVDADAFVGIEGEFALGKLFT</sequence>
<evidence type="ECO:0008006" key="6">
    <source>
        <dbReference type="Google" id="ProtNLM"/>
    </source>
</evidence>
<dbReference type="PANTHER" id="PTHR45617:SF170">
    <property type="entry name" value="MIP14966P"/>
    <property type="match status" value="1"/>
</dbReference>
<evidence type="ECO:0000256" key="2">
    <source>
        <dbReference type="ARBA" id="ARBA00022737"/>
    </source>
</evidence>
<keyword evidence="5" id="KW-1185">Reference proteome</keyword>
<proteinExistence type="predicted"/>
<dbReference type="PANTHER" id="PTHR45617">
    <property type="entry name" value="LEUCINE RICH REPEAT FAMILY PROTEIN"/>
    <property type="match status" value="1"/>
</dbReference>
<dbReference type="Gene3D" id="3.80.10.10">
    <property type="entry name" value="Ribonuclease Inhibitor"/>
    <property type="match status" value="2"/>
</dbReference>
<dbReference type="SMART" id="SM00369">
    <property type="entry name" value="LRR_TYP"/>
    <property type="match status" value="6"/>
</dbReference>
<name>A0A8S1CKQ1_9INSE</name>
<dbReference type="SUPFAM" id="SSF52058">
    <property type="entry name" value="L domain-like"/>
    <property type="match status" value="1"/>
</dbReference>
<dbReference type="OrthoDB" id="8400687at2759"/>
<dbReference type="InterPro" id="IPR026906">
    <property type="entry name" value="LRR_5"/>
</dbReference>
<evidence type="ECO:0000256" key="3">
    <source>
        <dbReference type="SAM" id="SignalP"/>
    </source>
</evidence>
<gene>
    <name evidence="4" type="ORF">CLODIP_2_CD08112</name>
</gene>
<dbReference type="EMBL" id="CADEPI010000036">
    <property type="protein sequence ID" value="CAB3368203.1"/>
    <property type="molecule type" value="Genomic_DNA"/>
</dbReference>
<accession>A0A8S1CKQ1</accession>
<keyword evidence="1" id="KW-0433">Leucine-rich repeat</keyword>